<dbReference type="SUPFAM" id="SSF81296">
    <property type="entry name" value="E set domains"/>
    <property type="match status" value="1"/>
</dbReference>
<feature type="repeat" description="ANK" evidence="15">
    <location>
        <begin position="620"/>
        <end position="652"/>
    </location>
</feature>
<evidence type="ECO:0000256" key="13">
    <source>
        <dbReference type="ARBA" id="ARBA00023163"/>
    </source>
</evidence>
<dbReference type="PANTHER" id="PTHR23335">
    <property type="entry name" value="CALMODULIN-BINDING TRANSCRIPTION ACTIVATOR CAMTA"/>
    <property type="match status" value="1"/>
</dbReference>
<comment type="similarity">
    <text evidence="2">Belongs to the CAMTA family.</text>
</comment>
<dbReference type="InterPro" id="IPR036770">
    <property type="entry name" value="Ankyrin_rpt-contain_sf"/>
</dbReference>
<evidence type="ECO:0000256" key="9">
    <source>
        <dbReference type="ARBA" id="ARBA00023043"/>
    </source>
</evidence>
<feature type="domain" description="IPT/TIG" evidence="16">
    <location>
        <begin position="385"/>
        <end position="467"/>
    </location>
</feature>
<accession>A0A2N9IUD1</accession>
<keyword evidence="13" id="KW-0804">Transcription</keyword>
<reference evidence="17" key="1">
    <citation type="submission" date="2018-02" db="EMBL/GenBank/DDBJ databases">
        <authorList>
            <person name="Cohen D.B."/>
            <person name="Kent A.D."/>
        </authorList>
    </citation>
    <scope>NUCLEOTIDE SEQUENCE</scope>
</reference>
<dbReference type="FunFam" id="1.20.5.190:FF:000003">
    <property type="entry name" value="Calmodulin-binding transcription activator 2"/>
    <property type="match status" value="1"/>
</dbReference>
<dbReference type="EMBL" id="OIVN01006255">
    <property type="protein sequence ID" value="SPD29026.1"/>
    <property type="molecule type" value="Genomic_DNA"/>
</dbReference>
<keyword evidence="14" id="KW-0539">Nucleus</keyword>
<dbReference type="PROSITE" id="PS50088">
    <property type="entry name" value="ANK_REPEAT"/>
    <property type="match status" value="1"/>
</dbReference>
<dbReference type="Gene3D" id="2.60.40.10">
    <property type="entry name" value="Immunoglobulins"/>
    <property type="match status" value="1"/>
</dbReference>
<dbReference type="GO" id="GO:0003690">
    <property type="term" value="F:double-stranded DNA binding"/>
    <property type="evidence" value="ECO:0007669"/>
    <property type="project" value="TreeGrafter"/>
</dbReference>
<dbReference type="InterPro" id="IPR002909">
    <property type="entry name" value="IPT_dom"/>
</dbReference>
<evidence type="ECO:0000256" key="2">
    <source>
        <dbReference type="ARBA" id="ARBA00008267"/>
    </source>
</evidence>
<evidence type="ECO:0000256" key="7">
    <source>
        <dbReference type="ARBA" id="ARBA00023015"/>
    </source>
</evidence>
<evidence type="ECO:0000256" key="10">
    <source>
        <dbReference type="ARBA" id="ARBA00023054"/>
    </source>
</evidence>
<dbReference type="Pfam" id="PF01833">
    <property type="entry name" value="TIG"/>
    <property type="match status" value="1"/>
</dbReference>
<protein>
    <recommendedName>
        <fullName evidence="16">IPT/TIG domain-containing protein</fullName>
    </recommendedName>
</protein>
<evidence type="ECO:0000259" key="16">
    <source>
        <dbReference type="Pfam" id="PF01833"/>
    </source>
</evidence>
<evidence type="ECO:0000256" key="12">
    <source>
        <dbReference type="ARBA" id="ARBA00023159"/>
    </source>
</evidence>
<keyword evidence="11" id="KW-0238">DNA-binding</keyword>
<name>A0A2N9IUD1_FAGSY</name>
<keyword evidence="6" id="KW-0112">Calmodulin-binding</keyword>
<keyword evidence="9 15" id="KW-0040">ANK repeat</keyword>
<dbReference type="Gene3D" id="1.25.40.20">
    <property type="entry name" value="Ankyrin repeat-containing domain"/>
    <property type="match status" value="1"/>
</dbReference>
<dbReference type="SMART" id="SM00248">
    <property type="entry name" value="ANK"/>
    <property type="match status" value="2"/>
</dbReference>
<dbReference type="PROSITE" id="PS50096">
    <property type="entry name" value="IQ"/>
    <property type="match status" value="2"/>
</dbReference>
<dbReference type="InterPro" id="IPR027417">
    <property type="entry name" value="P-loop_NTPase"/>
</dbReference>
<evidence type="ECO:0000256" key="11">
    <source>
        <dbReference type="ARBA" id="ARBA00023125"/>
    </source>
</evidence>
<dbReference type="PANTHER" id="PTHR23335:SF30">
    <property type="entry name" value="CALMODULIN-BINDING TRANSCRIPTION ACTIVATOR 3"/>
    <property type="match status" value="1"/>
</dbReference>
<organism evidence="17">
    <name type="scientific">Fagus sylvatica</name>
    <name type="common">Beechnut</name>
    <dbReference type="NCBI Taxonomy" id="28930"/>
    <lineage>
        <taxon>Eukaryota</taxon>
        <taxon>Viridiplantae</taxon>
        <taxon>Streptophyta</taxon>
        <taxon>Embryophyta</taxon>
        <taxon>Tracheophyta</taxon>
        <taxon>Spermatophyta</taxon>
        <taxon>Magnoliopsida</taxon>
        <taxon>eudicotyledons</taxon>
        <taxon>Gunneridae</taxon>
        <taxon>Pentapetalae</taxon>
        <taxon>rosids</taxon>
        <taxon>fabids</taxon>
        <taxon>Fagales</taxon>
        <taxon>Fagaceae</taxon>
        <taxon>Fagus</taxon>
    </lineage>
</organism>
<dbReference type="InterPro" id="IPR000048">
    <property type="entry name" value="IQ_motif_EF-hand-BS"/>
</dbReference>
<dbReference type="SUPFAM" id="SSF48403">
    <property type="entry name" value="Ankyrin repeat"/>
    <property type="match status" value="1"/>
</dbReference>
<evidence type="ECO:0000256" key="4">
    <source>
        <dbReference type="ARBA" id="ARBA00022737"/>
    </source>
</evidence>
<dbReference type="Gene3D" id="1.20.5.190">
    <property type="match status" value="1"/>
</dbReference>
<evidence type="ECO:0000256" key="14">
    <source>
        <dbReference type="ARBA" id="ARBA00023242"/>
    </source>
</evidence>
<sequence length="968" mass="107953">MGNRTHFNRIKETEEVVPYSQEIESNSEIDSSVSSYPNNYQVTSQTTDTTSLNSAQASEYEDAESACNYQASSGFRPFFELQQQPMVEKINAGLTDPYFPASSIDNHQLTDDYQGKFSTILGVDLASLTQADKAKLSNDTGLKIHDFPLWGDALENGTSGNQAVTFQPSFPETKPDTIGVLPKQENPILGHHFTSNFGERQEIGSHPQVQKLWQTFEGKWHFDQNVHAESAYGVTSRFHEQDVNQVKLLNSQEPCLPQADKQDDDPIPNNLQVQLSDAEHEYYLKSDPEGNMALEGKTNSSFTLKKPWLDISQTEESLKKLDSFNRWMSKELGDVNESHMQSSSGAYWDSVESENRVDESNISPEEHLDNYTLGPSLSQDQLFSIIDFSPNWAYEGSTVKVLITGRFLKSQQEVENCKWSCMFGEVEVPAEVIADGVIRCHTPVHKAARIPFYVTCSNRLACSEVRDFEYRVNHIKDVNTTDNYSGNMNEVLLVRFKTLLSLTSACPPSIDSINVSEKSQVSSKISSLLEGDEDEWDQMLKLASEKDLSPEKLQEKLLEKLLKEKLHVWLLQKAAEGGKGPSVLEEGGQGVLHFAAALGYDWALEPTIIAGVSVNFRDMNGWTALHWAAFCGRERTVGSLVSLGAAPGALTDPSPKYPSGRTAADLASANGHKGIAGYLAESHLSTHLSSLKLDTGEGDAGEISGAKAVQTVAERSPTPISDGDLPYKLSLKDSLAAVCNASQAFARIHQVFRVESFHKKQLKEFGDDTFGMSDEKALSLLAVKTKKSGQHDLPVQAAAIRIQNKFRSWKGRREFLIIRQRIVKIQAHVRGHQVRKNYKKFVWSVGIVEKIILRWRRKGSGLRGFKSEALTEGRSKMQDTSSEDDYDFLKEGRKQTEERLQKALARVKSMAQYPDARDQYRRLLNVVTDIQGSKVVGDGVPNSSEEMSDFNDDLIDIEAFLDEDMPTA</sequence>
<evidence type="ECO:0000256" key="8">
    <source>
        <dbReference type="ARBA" id="ARBA00023016"/>
    </source>
</evidence>
<keyword evidence="12" id="KW-0010">Activator</keyword>
<dbReference type="GO" id="GO:0003712">
    <property type="term" value="F:transcription coregulator activity"/>
    <property type="evidence" value="ECO:0007669"/>
    <property type="project" value="TreeGrafter"/>
</dbReference>
<dbReference type="GO" id="GO:0006357">
    <property type="term" value="P:regulation of transcription by RNA polymerase II"/>
    <property type="evidence" value="ECO:0007669"/>
    <property type="project" value="TreeGrafter"/>
</dbReference>
<evidence type="ECO:0000256" key="1">
    <source>
        <dbReference type="ARBA" id="ARBA00004123"/>
    </source>
</evidence>
<dbReference type="FunFam" id="2.60.40.10:FF:000314">
    <property type="entry name" value="Calmodulin-binding transcription activator 2"/>
    <property type="match status" value="1"/>
</dbReference>
<dbReference type="InterPro" id="IPR002110">
    <property type="entry name" value="Ankyrin_rpt"/>
</dbReference>
<dbReference type="SUPFAM" id="SSF52540">
    <property type="entry name" value="P-loop containing nucleoside triphosphate hydrolases"/>
    <property type="match status" value="1"/>
</dbReference>
<evidence type="ECO:0000256" key="6">
    <source>
        <dbReference type="ARBA" id="ARBA00022860"/>
    </source>
</evidence>
<comment type="subcellular location">
    <subcellularLocation>
        <location evidence="1">Nucleus</location>
    </subcellularLocation>
</comment>
<dbReference type="InterPro" id="IPR013783">
    <property type="entry name" value="Ig-like_fold"/>
</dbReference>
<dbReference type="SMART" id="SM00015">
    <property type="entry name" value="IQ"/>
    <property type="match status" value="2"/>
</dbReference>
<keyword evidence="4" id="KW-0677">Repeat</keyword>
<dbReference type="GO" id="GO:0005516">
    <property type="term" value="F:calmodulin binding"/>
    <property type="evidence" value="ECO:0007669"/>
    <property type="project" value="UniProtKB-KW"/>
</dbReference>
<dbReference type="Pfam" id="PF12796">
    <property type="entry name" value="Ank_2"/>
    <property type="match status" value="1"/>
</dbReference>
<keyword evidence="7" id="KW-0805">Transcription regulation</keyword>
<gene>
    <name evidence="17" type="ORF">FSB_LOCUS56908</name>
</gene>
<keyword evidence="3" id="KW-0597">Phosphoprotein</keyword>
<keyword evidence="8" id="KW-0346">Stress response</keyword>
<proteinExistence type="inferred from homology"/>
<dbReference type="InterPro" id="IPR014756">
    <property type="entry name" value="Ig_E-set"/>
</dbReference>
<keyword evidence="10" id="KW-0175">Coiled coil</keyword>
<dbReference type="GO" id="GO:0005634">
    <property type="term" value="C:nucleus"/>
    <property type="evidence" value="ECO:0007669"/>
    <property type="project" value="UniProtKB-SubCell"/>
</dbReference>
<evidence type="ECO:0000313" key="17">
    <source>
        <dbReference type="EMBL" id="SPD29026.1"/>
    </source>
</evidence>
<dbReference type="Pfam" id="PF00612">
    <property type="entry name" value="IQ"/>
    <property type="match status" value="2"/>
</dbReference>
<dbReference type="GO" id="GO:0009409">
    <property type="term" value="P:response to cold"/>
    <property type="evidence" value="ECO:0007669"/>
    <property type="project" value="UniProtKB-ARBA"/>
</dbReference>
<evidence type="ECO:0000256" key="5">
    <source>
        <dbReference type="ARBA" id="ARBA00022837"/>
    </source>
</evidence>
<keyword evidence="5" id="KW-0106">Calcium</keyword>
<evidence type="ECO:0000256" key="3">
    <source>
        <dbReference type="ARBA" id="ARBA00022553"/>
    </source>
</evidence>
<dbReference type="AlphaFoldDB" id="A0A2N9IUD1"/>
<evidence type="ECO:0000256" key="15">
    <source>
        <dbReference type="PROSITE-ProRule" id="PRU00023"/>
    </source>
</evidence>